<dbReference type="AlphaFoldDB" id="A0A2P8GED2"/>
<evidence type="ECO:0000313" key="3">
    <source>
        <dbReference type="Proteomes" id="UP000241964"/>
    </source>
</evidence>
<reference evidence="2 3" key="1">
    <citation type="submission" date="2018-03" db="EMBL/GenBank/DDBJ databases">
        <title>Genomic Encyclopedia of Archaeal and Bacterial Type Strains, Phase II (KMG-II): from individual species to whole genera.</title>
        <authorList>
            <person name="Goeker M."/>
        </authorList>
    </citation>
    <scope>NUCLEOTIDE SEQUENCE [LARGE SCALE GENOMIC DNA]</scope>
    <source>
        <strain evidence="2 3">DSM 29057</strain>
    </source>
</reference>
<dbReference type="SUPFAM" id="SSF143011">
    <property type="entry name" value="RelE-like"/>
    <property type="match status" value="1"/>
</dbReference>
<dbReference type="InterPro" id="IPR052747">
    <property type="entry name" value="TA_system_RelE_toxin"/>
</dbReference>
<dbReference type="PANTHER" id="PTHR38813">
    <property type="match status" value="1"/>
</dbReference>
<keyword evidence="3" id="KW-1185">Reference proteome</keyword>
<protein>
    <submittedName>
        <fullName evidence="2">mRNA interferase RelE/StbE</fullName>
    </submittedName>
</protein>
<sequence>MNEVYEVIINSSAQKDIKKLPVQEVKKIVPAIRLLANEPRPSGSKKLVTTKNTYRVRVGNYRILYCIEDHIRIVEVSAVKHRREAYE</sequence>
<dbReference type="Pfam" id="PF05016">
    <property type="entry name" value="ParE_toxin"/>
    <property type="match status" value="1"/>
</dbReference>
<dbReference type="InterPro" id="IPR007712">
    <property type="entry name" value="RelE/ParE_toxin"/>
</dbReference>
<dbReference type="RefSeq" id="WP_106593989.1">
    <property type="nucleotide sequence ID" value="NZ_PYAS01000002.1"/>
</dbReference>
<name>A0A2P8GED2_9BACT</name>
<dbReference type="OrthoDB" id="9805098at2"/>
<dbReference type="Proteomes" id="UP000241964">
    <property type="component" value="Unassembled WGS sequence"/>
</dbReference>
<dbReference type="InterPro" id="IPR035093">
    <property type="entry name" value="RelE/ParE_toxin_dom_sf"/>
</dbReference>
<dbReference type="PANTHER" id="PTHR38813:SF1">
    <property type="entry name" value="TOXIN RELE1-RELATED"/>
    <property type="match status" value="1"/>
</dbReference>
<evidence type="ECO:0000313" key="2">
    <source>
        <dbReference type="EMBL" id="PSL32312.1"/>
    </source>
</evidence>
<evidence type="ECO:0000256" key="1">
    <source>
        <dbReference type="ARBA" id="ARBA00022649"/>
    </source>
</evidence>
<organism evidence="2 3">
    <name type="scientific">Dyadobacter jiangsuensis</name>
    <dbReference type="NCBI Taxonomy" id="1591085"/>
    <lineage>
        <taxon>Bacteria</taxon>
        <taxon>Pseudomonadati</taxon>
        <taxon>Bacteroidota</taxon>
        <taxon>Cytophagia</taxon>
        <taxon>Cytophagales</taxon>
        <taxon>Spirosomataceae</taxon>
        <taxon>Dyadobacter</taxon>
    </lineage>
</organism>
<comment type="caution">
    <text evidence="2">The sequence shown here is derived from an EMBL/GenBank/DDBJ whole genome shotgun (WGS) entry which is preliminary data.</text>
</comment>
<accession>A0A2P8GED2</accession>
<keyword evidence="1" id="KW-1277">Toxin-antitoxin system</keyword>
<proteinExistence type="predicted"/>
<dbReference type="EMBL" id="PYAS01000002">
    <property type="protein sequence ID" value="PSL32312.1"/>
    <property type="molecule type" value="Genomic_DNA"/>
</dbReference>
<gene>
    <name evidence="2" type="ORF">CLV60_10225</name>
</gene>
<dbReference type="Gene3D" id="3.30.2310.20">
    <property type="entry name" value="RelE-like"/>
    <property type="match status" value="1"/>
</dbReference>